<name>A0A6I9Z3Z4_9SAUR</name>
<dbReference type="InterPro" id="IPR046350">
    <property type="entry name" value="Cystatin_sf"/>
</dbReference>
<dbReference type="AlphaFoldDB" id="A0A6I9Z3Z4"/>
<dbReference type="KEGG" id="tsr:106556481"/>
<keyword evidence="2" id="KW-0325">Glycoprotein</keyword>
<dbReference type="PANTHER" id="PTHR13814">
    <property type="entry name" value="FETUIN"/>
    <property type="match status" value="1"/>
</dbReference>
<dbReference type="GO" id="GO:0004866">
    <property type="term" value="F:endopeptidase inhibitor activity"/>
    <property type="evidence" value="ECO:0007669"/>
    <property type="project" value="TreeGrafter"/>
</dbReference>
<evidence type="ECO:0000256" key="1">
    <source>
        <dbReference type="ARBA" id="ARBA00023157"/>
    </source>
</evidence>
<reference evidence="5" key="1">
    <citation type="submission" date="2025-08" db="UniProtKB">
        <authorList>
            <consortium name="RefSeq"/>
        </authorList>
    </citation>
    <scope>IDENTIFICATION</scope>
</reference>
<dbReference type="PANTHER" id="PTHR13814:SF10">
    <property type="entry name" value="FETUIN-B"/>
    <property type="match status" value="1"/>
</dbReference>
<dbReference type="GO" id="GO:0005576">
    <property type="term" value="C:extracellular region"/>
    <property type="evidence" value="ECO:0007669"/>
    <property type="project" value="TreeGrafter"/>
</dbReference>
<accession>A0A6I9Z3Z4</accession>
<dbReference type="Gene3D" id="3.10.450.10">
    <property type="match status" value="1"/>
</dbReference>
<evidence type="ECO:0000256" key="3">
    <source>
        <dbReference type="SAM" id="SignalP"/>
    </source>
</evidence>
<evidence type="ECO:0000313" key="4">
    <source>
        <dbReference type="Proteomes" id="UP000504617"/>
    </source>
</evidence>
<keyword evidence="1" id="KW-1015">Disulfide bond</keyword>
<feature type="signal peptide" evidence="3">
    <location>
        <begin position="1"/>
        <end position="19"/>
    </location>
</feature>
<protein>
    <submittedName>
        <fullName evidence="5">Fetuin-B-like</fullName>
    </submittedName>
</protein>
<keyword evidence="4" id="KW-1185">Reference proteome</keyword>
<dbReference type="RefSeq" id="XP_013930949.1">
    <property type="nucleotide sequence ID" value="XM_014075474.1"/>
</dbReference>
<keyword evidence="3" id="KW-0732">Signal</keyword>
<feature type="chain" id="PRO_5026968888" evidence="3">
    <location>
        <begin position="20"/>
        <end position="134"/>
    </location>
</feature>
<sequence>MALLISFLIGIQLFYAVVSVPFPLSLSTSCNSLGVRIAAEVALNKVNENRKEGYVLGLQRIFDVLEAIQGDESAFDLILDVLETQCHVRSRKPWKECEFRSPHETVWSKAGSRSGGIEIMSAGSIISDARISSS</sequence>
<dbReference type="Proteomes" id="UP000504617">
    <property type="component" value="Unplaced"/>
</dbReference>
<organism evidence="4 5">
    <name type="scientific">Thamnophis sirtalis</name>
    <dbReference type="NCBI Taxonomy" id="35019"/>
    <lineage>
        <taxon>Eukaryota</taxon>
        <taxon>Metazoa</taxon>
        <taxon>Chordata</taxon>
        <taxon>Craniata</taxon>
        <taxon>Vertebrata</taxon>
        <taxon>Euteleostomi</taxon>
        <taxon>Lepidosauria</taxon>
        <taxon>Squamata</taxon>
        <taxon>Bifurcata</taxon>
        <taxon>Unidentata</taxon>
        <taxon>Episquamata</taxon>
        <taxon>Toxicofera</taxon>
        <taxon>Serpentes</taxon>
        <taxon>Colubroidea</taxon>
        <taxon>Colubridae</taxon>
        <taxon>Natricinae</taxon>
        <taxon>Thamnophis</taxon>
    </lineage>
</organism>
<gene>
    <name evidence="5" type="primary">LOC106556481</name>
</gene>
<evidence type="ECO:0000256" key="2">
    <source>
        <dbReference type="ARBA" id="ARBA00023180"/>
    </source>
</evidence>
<evidence type="ECO:0000313" key="5">
    <source>
        <dbReference type="RefSeq" id="XP_013930949.1"/>
    </source>
</evidence>
<dbReference type="SUPFAM" id="SSF54403">
    <property type="entry name" value="Cystatin/monellin"/>
    <property type="match status" value="1"/>
</dbReference>
<dbReference type="InterPro" id="IPR050735">
    <property type="entry name" value="Kininogen_Fetuin_HRG"/>
</dbReference>
<dbReference type="GeneID" id="106556481"/>
<dbReference type="OrthoDB" id="9941887at2759"/>
<proteinExistence type="predicted"/>